<accession>A0A1K2DHG9</accession>
<dbReference type="NCBIfam" id="NF040464">
    <property type="entry name" value="SCO3374_fam"/>
    <property type="match status" value="1"/>
</dbReference>
<evidence type="ECO:0008006" key="3">
    <source>
        <dbReference type="Google" id="ProtNLM"/>
    </source>
</evidence>
<dbReference type="RefSeq" id="WP_072487059.1">
    <property type="nucleotide sequence ID" value="NZ_CP108276.1"/>
</dbReference>
<organism evidence="1 2">
    <name type="scientific">Streptomyces atratus</name>
    <dbReference type="NCBI Taxonomy" id="1893"/>
    <lineage>
        <taxon>Bacteria</taxon>
        <taxon>Bacillati</taxon>
        <taxon>Actinomycetota</taxon>
        <taxon>Actinomycetes</taxon>
        <taxon>Kitasatosporales</taxon>
        <taxon>Streptomycetaceae</taxon>
        <taxon>Streptomyces</taxon>
    </lineage>
</organism>
<dbReference type="EMBL" id="FPJO01000014">
    <property type="protein sequence ID" value="SFY22120.1"/>
    <property type="molecule type" value="Genomic_DNA"/>
</dbReference>
<sequence length="201" mass="20704">MAITVPPPAPSVTGEYKSGDCARWAQWYERELGWATAGTAPVRLLTGVRFDVLQVPAAAGHAALRRLDRTGPVALSGARMSLLVAVGSAEELPGLLDWLEWGGVALSLTAIGAGGRITAPVPPGRMAGRPGAAAWLRPPGPRHEEGSELPALAGLGSRGGGAPDLVRLVDAVATECHRARLMRARTGLSADGPTAQPLAFS</sequence>
<dbReference type="Proteomes" id="UP000181909">
    <property type="component" value="Unassembled WGS sequence"/>
</dbReference>
<proteinExistence type="predicted"/>
<name>A0A1K2DHG9_STRAR</name>
<dbReference type="STRING" id="1893.SAMN02787144_101429"/>
<dbReference type="InterPro" id="IPR047919">
    <property type="entry name" value="SCO3374-like"/>
</dbReference>
<dbReference type="AlphaFoldDB" id="A0A1K2DHG9"/>
<evidence type="ECO:0000313" key="2">
    <source>
        <dbReference type="Proteomes" id="UP000181909"/>
    </source>
</evidence>
<evidence type="ECO:0000313" key="1">
    <source>
        <dbReference type="EMBL" id="SFY22120.1"/>
    </source>
</evidence>
<dbReference type="OrthoDB" id="3855340at2"/>
<gene>
    <name evidence="1" type="ORF">SAMN02787144_101429</name>
</gene>
<protein>
    <recommendedName>
        <fullName evidence="3">Proline-rich protein</fullName>
    </recommendedName>
</protein>
<reference evidence="1 2" key="1">
    <citation type="submission" date="2016-11" db="EMBL/GenBank/DDBJ databases">
        <authorList>
            <person name="Jaros S."/>
            <person name="Januszkiewicz K."/>
            <person name="Wedrychowicz H."/>
        </authorList>
    </citation>
    <scope>NUCLEOTIDE SEQUENCE [LARGE SCALE GENOMIC DNA]</scope>
    <source>
        <strain evidence="1 2">OK807</strain>
    </source>
</reference>